<dbReference type="EMBL" id="MU155431">
    <property type="protein sequence ID" value="KAF9473584.1"/>
    <property type="molecule type" value="Genomic_DNA"/>
</dbReference>
<accession>A0A9P5YQG5</accession>
<evidence type="ECO:0000313" key="3">
    <source>
        <dbReference type="Proteomes" id="UP000807469"/>
    </source>
</evidence>
<dbReference type="Proteomes" id="UP000807469">
    <property type="component" value="Unassembled WGS sequence"/>
</dbReference>
<comment type="caution">
    <text evidence="2">The sequence shown here is derived from an EMBL/GenBank/DDBJ whole genome shotgun (WGS) entry which is preliminary data.</text>
</comment>
<sequence>MHQRTRTAPHVALWDGPACFSSAVTHSTTAPTAASDGDEEQGRRNNIASSLLFISIARSEPRVLPLLVRRPSHPWMRIKVDVGWFRRGGRWVVRGVRGREGTLDEEERVQEEANRTRRHVVMTWQHGRGQCAKGWVAGGRWEVGVNKRSDGDDRHVAPRPEKAIGGEACLRLRTVAYRLKIQIHYINHELTINPSVKSYTMSISCHKISECPKITLLVPNDGLDDGHGNGHRIPAALTWRNASEEGDGSAYHVQRRATSSRSGVVVSLPPCAMHCVHPGTSPLPRHRIAYAGGPTADGVPTYHLHSSFQKPATHPRLPVPAIPAPPSDTRFRGNLRRHGIAAGGTRVWTMCNGSRIMRRDARDTTGGGGASEPTTTQPYGYSGGGAMRGPAQYVWVVAWVWVVFDMREAHEARGSAFSSETLRFAGSVLLDDLMLDIIPSKLEKQPISSQEAKFKLSKACNPLQKSNAFSHRGHIAQNTGCHAPIGNYFTKFNIPEPAGCRHCASHFRSREHLLEWCHKRKHHPPHYIRFAAHLVNLLDENPAFFAQAVPYKPDGIG</sequence>
<feature type="compositionally biased region" description="Pro residues" evidence="1">
    <location>
        <begin position="317"/>
        <end position="326"/>
    </location>
</feature>
<dbReference type="OrthoDB" id="3230070at2759"/>
<proteinExistence type="predicted"/>
<name>A0A9P5YQG5_9AGAR</name>
<keyword evidence="3" id="KW-1185">Reference proteome</keyword>
<evidence type="ECO:0000313" key="2">
    <source>
        <dbReference type="EMBL" id="KAF9473584.1"/>
    </source>
</evidence>
<evidence type="ECO:0000256" key="1">
    <source>
        <dbReference type="SAM" id="MobiDB-lite"/>
    </source>
</evidence>
<protein>
    <submittedName>
        <fullName evidence="2">Uncharacterized protein</fullName>
    </submittedName>
</protein>
<reference evidence="2" key="1">
    <citation type="submission" date="2020-11" db="EMBL/GenBank/DDBJ databases">
        <authorList>
            <consortium name="DOE Joint Genome Institute"/>
            <person name="Ahrendt S."/>
            <person name="Riley R."/>
            <person name="Andreopoulos W."/>
            <person name="Labutti K."/>
            <person name="Pangilinan J."/>
            <person name="Ruiz-Duenas F.J."/>
            <person name="Barrasa J.M."/>
            <person name="Sanchez-Garcia M."/>
            <person name="Camarero S."/>
            <person name="Miyauchi S."/>
            <person name="Serrano A."/>
            <person name="Linde D."/>
            <person name="Babiker R."/>
            <person name="Drula E."/>
            <person name="Ayuso-Fernandez I."/>
            <person name="Pacheco R."/>
            <person name="Padilla G."/>
            <person name="Ferreira P."/>
            <person name="Barriuso J."/>
            <person name="Kellner H."/>
            <person name="Castanera R."/>
            <person name="Alfaro M."/>
            <person name="Ramirez L."/>
            <person name="Pisabarro A.G."/>
            <person name="Kuo A."/>
            <person name="Tritt A."/>
            <person name="Lipzen A."/>
            <person name="He G."/>
            <person name="Yan M."/>
            <person name="Ng V."/>
            <person name="Cullen D."/>
            <person name="Martin F."/>
            <person name="Rosso M.-N."/>
            <person name="Henrissat B."/>
            <person name="Hibbett D."/>
            <person name="Martinez A.T."/>
            <person name="Grigoriev I.V."/>
        </authorList>
    </citation>
    <scope>NUCLEOTIDE SEQUENCE</scope>
    <source>
        <strain evidence="2">CIRM-BRFM 674</strain>
    </source>
</reference>
<feature type="region of interest" description="Disordered" evidence="1">
    <location>
        <begin position="308"/>
        <end position="331"/>
    </location>
</feature>
<dbReference type="AlphaFoldDB" id="A0A9P5YQG5"/>
<organism evidence="2 3">
    <name type="scientific">Pholiota conissans</name>
    <dbReference type="NCBI Taxonomy" id="109636"/>
    <lineage>
        <taxon>Eukaryota</taxon>
        <taxon>Fungi</taxon>
        <taxon>Dikarya</taxon>
        <taxon>Basidiomycota</taxon>
        <taxon>Agaricomycotina</taxon>
        <taxon>Agaricomycetes</taxon>
        <taxon>Agaricomycetidae</taxon>
        <taxon>Agaricales</taxon>
        <taxon>Agaricineae</taxon>
        <taxon>Strophariaceae</taxon>
        <taxon>Pholiota</taxon>
    </lineage>
</organism>
<gene>
    <name evidence="2" type="ORF">BDN70DRAFT_899655</name>
</gene>